<dbReference type="SUPFAM" id="SSF53335">
    <property type="entry name" value="S-adenosyl-L-methionine-dependent methyltransferases"/>
    <property type="match status" value="1"/>
</dbReference>
<protein>
    <submittedName>
        <fullName evidence="2">Class I SAM-dependent methyltransferase</fullName>
    </submittedName>
</protein>
<dbReference type="InterPro" id="IPR041698">
    <property type="entry name" value="Methyltransf_25"/>
</dbReference>
<keyword evidence="3" id="KW-1185">Reference proteome</keyword>
<dbReference type="Proteomes" id="UP000680158">
    <property type="component" value="Unassembled WGS sequence"/>
</dbReference>
<dbReference type="RefSeq" id="WP_212682793.1">
    <property type="nucleotide sequence ID" value="NZ_JAGSPM010000001.1"/>
</dbReference>
<evidence type="ECO:0000259" key="1">
    <source>
        <dbReference type="Pfam" id="PF13649"/>
    </source>
</evidence>
<evidence type="ECO:0000313" key="3">
    <source>
        <dbReference type="Proteomes" id="UP000680158"/>
    </source>
</evidence>
<proteinExistence type="predicted"/>
<dbReference type="Gene3D" id="3.40.50.150">
    <property type="entry name" value="Vaccinia Virus protein VP39"/>
    <property type="match status" value="1"/>
</dbReference>
<organism evidence="2 3">
    <name type="scientific">Undibacterium baiyunense</name>
    <dbReference type="NCBI Taxonomy" id="2828731"/>
    <lineage>
        <taxon>Bacteria</taxon>
        <taxon>Pseudomonadati</taxon>
        <taxon>Pseudomonadota</taxon>
        <taxon>Betaproteobacteria</taxon>
        <taxon>Burkholderiales</taxon>
        <taxon>Oxalobacteraceae</taxon>
        <taxon>Undibacterium</taxon>
    </lineage>
</organism>
<sequence length="183" mass="20975">MSPASQPSDWVLRYMTEIPRATGPVLDLACGSGRHSRLLKEAGYEVWAVDQRADLLDTLRPLGIRCFELDLESADFVWPFEDHQFAAIVVTNYLHRPLMPKLLESIMHHGLLIYETFAVGNEQFGRPRNPDFLLAEKELLNHFVFTQQQSGRQQCLGFEHGFVNQPSPAIVQRICVRKLRSQE</sequence>
<name>A0A941DC73_9BURK</name>
<feature type="domain" description="Methyltransferase" evidence="1">
    <location>
        <begin position="25"/>
        <end position="106"/>
    </location>
</feature>
<gene>
    <name evidence="2" type="ORF">KDM92_02120</name>
</gene>
<dbReference type="GO" id="GO:0032259">
    <property type="term" value="P:methylation"/>
    <property type="evidence" value="ECO:0007669"/>
    <property type="project" value="UniProtKB-KW"/>
</dbReference>
<dbReference type="GO" id="GO:0008168">
    <property type="term" value="F:methyltransferase activity"/>
    <property type="evidence" value="ECO:0007669"/>
    <property type="project" value="UniProtKB-KW"/>
</dbReference>
<comment type="caution">
    <text evidence="2">The sequence shown here is derived from an EMBL/GenBank/DDBJ whole genome shotgun (WGS) entry which is preliminary data.</text>
</comment>
<reference evidence="2 3" key="1">
    <citation type="submission" date="2021-04" db="EMBL/GenBank/DDBJ databases">
        <title>novel species isolated from subtropical streams in China.</title>
        <authorList>
            <person name="Lu H."/>
        </authorList>
    </citation>
    <scope>NUCLEOTIDE SEQUENCE [LARGE SCALE GENOMIC DNA]</scope>
    <source>
        <strain evidence="2 3">BYS107W</strain>
    </source>
</reference>
<keyword evidence="2" id="KW-0808">Transferase</keyword>
<accession>A0A941DC73</accession>
<dbReference type="EMBL" id="JAGSPM010000001">
    <property type="protein sequence ID" value="MBR7745366.1"/>
    <property type="molecule type" value="Genomic_DNA"/>
</dbReference>
<dbReference type="AlphaFoldDB" id="A0A941DC73"/>
<dbReference type="CDD" id="cd02440">
    <property type="entry name" value="AdoMet_MTases"/>
    <property type="match status" value="1"/>
</dbReference>
<dbReference type="Pfam" id="PF13649">
    <property type="entry name" value="Methyltransf_25"/>
    <property type="match status" value="1"/>
</dbReference>
<dbReference type="InterPro" id="IPR029063">
    <property type="entry name" value="SAM-dependent_MTases_sf"/>
</dbReference>
<evidence type="ECO:0000313" key="2">
    <source>
        <dbReference type="EMBL" id="MBR7745366.1"/>
    </source>
</evidence>
<keyword evidence="2" id="KW-0489">Methyltransferase</keyword>